<reference evidence="7" key="1">
    <citation type="journal article" date="2020" name="Cell">
        <title>Large-Scale Comparative Analyses of Tick Genomes Elucidate Their Genetic Diversity and Vector Capacities.</title>
        <authorList>
            <consortium name="Tick Genome and Microbiome Consortium (TIGMIC)"/>
            <person name="Jia N."/>
            <person name="Wang J."/>
            <person name="Shi W."/>
            <person name="Du L."/>
            <person name="Sun Y."/>
            <person name="Zhan W."/>
            <person name="Jiang J.F."/>
            <person name="Wang Q."/>
            <person name="Zhang B."/>
            <person name="Ji P."/>
            <person name="Bell-Sakyi L."/>
            <person name="Cui X.M."/>
            <person name="Yuan T.T."/>
            <person name="Jiang B.G."/>
            <person name="Yang W.F."/>
            <person name="Lam T.T."/>
            <person name="Chang Q.C."/>
            <person name="Ding S.J."/>
            <person name="Wang X.J."/>
            <person name="Zhu J.G."/>
            <person name="Ruan X.D."/>
            <person name="Zhao L."/>
            <person name="Wei J.T."/>
            <person name="Ye R.Z."/>
            <person name="Que T.C."/>
            <person name="Du C.H."/>
            <person name="Zhou Y.H."/>
            <person name="Cheng J.X."/>
            <person name="Dai P.F."/>
            <person name="Guo W.B."/>
            <person name="Han X.H."/>
            <person name="Huang E.J."/>
            <person name="Li L.F."/>
            <person name="Wei W."/>
            <person name="Gao Y.C."/>
            <person name="Liu J.Z."/>
            <person name="Shao H.Z."/>
            <person name="Wang X."/>
            <person name="Wang C.C."/>
            <person name="Yang T.C."/>
            <person name="Huo Q.B."/>
            <person name="Li W."/>
            <person name="Chen H.Y."/>
            <person name="Chen S.E."/>
            <person name="Zhou L.G."/>
            <person name="Ni X.B."/>
            <person name="Tian J.H."/>
            <person name="Sheng Y."/>
            <person name="Liu T."/>
            <person name="Pan Y.S."/>
            <person name="Xia L.Y."/>
            <person name="Li J."/>
            <person name="Zhao F."/>
            <person name="Cao W.C."/>
        </authorList>
    </citation>
    <scope>NUCLEOTIDE SEQUENCE</scope>
    <source>
        <strain evidence="7">Rmic-2018</strain>
    </source>
</reference>
<dbReference type="GO" id="GO:0005615">
    <property type="term" value="C:extracellular space"/>
    <property type="evidence" value="ECO:0007669"/>
    <property type="project" value="TreeGrafter"/>
</dbReference>
<feature type="signal peptide" evidence="5">
    <location>
        <begin position="1"/>
        <end position="25"/>
    </location>
</feature>
<dbReference type="GO" id="GO:0016298">
    <property type="term" value="F:lipase activity"/>
    <property type="evidence" value="ECO:0007669"/>
    <property type="project" value="InterPro"/>
</dbReference>
<dbReference type="PANTHER" id="PTHR11610:SF185">
    <property type="entry name" value="LD47264P"/>
    <property type="match status" value="1"/>
</dbReference>
<feature type="domain" description="Lipase" evidence="6">
    <location>
        <begin position="244"/>
        <end position="354"/>
    </location>
</feature>
<feature type="chain" id="PRO_5039906505" description="Lipase domain-containing protein" evidence="5">
    <location>
        <begin position="26"/>
        <end position="923"/>
    </location>
</feature>
<reference evidence="7" key="2">
    <citation type="submission" date="2021-09" db="EMBL/GenBank/DDBJ databases">
        <authorList>
            <person name="Jia N."/>
            <person name="Wang J."/>
            <person name="Shi W."/>
            <person name="Du L."/>
            <person name="Sun Y."/>
            <person name="Zhan W."/>
            <person name="Jiang J."/>
            <person name="Wang Q."/>
            <person name="Zhang B."/>
            <person name="Ji P."/>
            <person name="Sakyi L.B."/>
            <person name="Cui X."/>
            <person name="Yuan T."/>
            <person name="Jiang B."/>
            <person name="Yang W."/>
            <person name="Lam T.T.-Y."/>
            <person name="Chang Q."/>
            <person name="Ding S."/>
            <person name="Wang X."/>
            <person name="Zhu J."/>
            <person name="Ruan X."/>
            <person name="Zhao L."/>
            <person name="Wei J."/>
            <person name="Que T."/>
            <person name="Du C."/>
            <person name="Cheng J."/>
            <person name="Dai P."/>
            <person name="Han X."/>
            <person name="Huang E."/>
            <person name="Gao Y."/>
            <person name="Liu J."/>
            <person name="Shao H."/>
            <person name="Ye R."/>
            <person name="Li L."/>
            <person name="Wei W."/>
            <person name="Wang X."/>
            <person name="Wang C."/>
            <person name="Huo Q."/>
            <person name="Li W."/>
            <person name="Guo W."/>
            <person name="Chen H."/>
            <person name="Chen S."/>
            <person name="Zhou L."/>
            <person name="Zhou L."/>
            <person name="Ni X."/>
            <person name="Tian J."/>
            <person name="Zhou Y."/>
            <person name="Sheng Y."/>
            <person name="Liu T."/>
            <person name="Pan Y."/>
            <person name="Xia L."/>
            <person name="Li J."/>
            <person name="Zhao F."/>
            <person name="Cao W."/>
        </authorList>
    </citation>
    <scope>NUCLEOTIDE SEQUENCE</scope>
    <source>
        <strain evidence="7">Rmic-2018</strain>
        <tissue evidence="7">Larvae</tissue>
    </source>
</reference>
<dbReference type="VEuPathDB" id="VectorBase:LOC119180862"/>
<dbReference type="FunFam" id="3.40.50.1820:FF:000033">
    <property type="entry name" value="Pancreatic triacylglycerol lipase"/>
    <property type="match status" value="1"/>
</dbReference>
<evidence type="ECO:0000256" key="5">
    <source>
        <dbReference type="SAM" id="SignalP"/>
    </source>
</evidence>
<gene>
    <name evidence="7" type="ORF">HPB51_004525</name>
</gene>
<dbReference type="EMBL" id="JABSTU010000003">
    <property type="protein sequence ID" value="KAH8035284.1"/>
    <property type="molecule type" value="Genomic_DNA"/>
</dbReference>
<dbReference type="Proteomes" id="UP000821866">
    <property type="component" value="Chromosome 11"/>
</dbReference>
<evidence type="ECO:0000256" key="1">
    <source>
        <dbReference type="ARBA" id="ARBA00004613"/>
    </source>
</evidence>
<dbReference type="CDD" id="cd00707">
    <property type="entry name" value="Pancreat_lipase_like"/>
    <property type="match status" value="1"/>
</dbReference>
<proteinExistence type="inferred from homology"/>
<evidence type="ECO:0000256" key="2">
    <source>
        <dbReference type="ARBA" id="ARBA00010701"/>
    </source>
</evidence>
<dbReference type="InterPro" id="IPR029058">
    <property type="entry name" value="AB_hydrolase_fold"/>
</dbReference>
<comment type="caution">
    <text evidence="7">The sequence shown here is derived from an EMBL/GenBank/DDBJ whole genome shotgun (WGS) entry which is preliminary data.</text>
</comment>
<dbReference type="Gene3D" id="3.40.50.1820">
    <property type="entry name" value="alpha/beta hydrolase"/>
    <property type="match status" value="3"/>
</dbReference>
<evidence type="ECO:0000313" key="8">
    <source>
        <dbReference type="Proteomes" id="UP000821866"/>
    </source>
</evidence>
<evidence type="ECO:0000256" key="4">
    <source>
        <dbReference type="RuleBase" id="RU004262"/>
    </source>
</evidence>
<dbReference type="PRINTS" id="PR00821">
    <property type="entry name" value="TAGLIPASE"/>
</dbReference>
<evidence type="ECO:0000259" key="6">
    <source>
        <dbReference type="Pfam" id="PF00151"/>
    </source>
</evidence>
<dbReference type="Pfam" id="PF00151">
    <property type="entry name" value="Lipase"/>
    <property type="match status" value="3"/>
</dbReference>
<dbReference type="InterPro" id="IPR033906">
    <property type="entry name" value="Lipase_N"/>
</dbReference>
<dbReference type="SUPFAM" id="SSF53474">
    <property type="entry name" value="alpha/beta-Hydrolases"/>
    <property type="match status" value="2"/>
</dbReference>
<feature type="domain" description="Lipase" evidence="6">
    <location>
        <begin position="36"/>
        <end position="198"/>
    </location>
</feature>
<dbReference type="GO" id="GO:0016042">
    <property type="term" value="P:lipid catabolic process"/>
    <property type="evidence" value="ECO:0007669"/>
    <property type="project" value="TreeGrafter"/>
</dbReference>
<keyword evidence="3" id="KW-0964">Secreted</keyword>
<keyword evidence="5" id="KW-0732">Signal</keyword>
<dbReference type="FunFam" id="3.40.50.1820:FF:000714">
    <property type="entry name" value="Triacylglycerol lipase, putative"/>
    <property type="match status" value="1"/>
</dbReference>
<dbReference type="AlphaFoldDB" id="A0A9J6EMB9"/>
<evidence type="ECO:0000313" key="7">
    <source>
        <dbReference type="EMBL" id="KAH8035284.1"/>
    </source>
</evidence>
<dbReference type="InterPro" id="IPR013818">
    <property type="entry name" value="Lipase"/>
</dbReference>
<keyword evidence="8" id="KW-1185">Reference proteome</keyword>
<dbReference type="InterPro" id="IPR036392">
    <property type="entry name" value="PLAT/LH2_dom_sf"/>
</dbReference>
<feature type="domain" description="Lipase" evidence="6">
    <location>
        <begin position="456"/>
        <end position="794"/>
    </location>
</feature>
<dbReference type="SUPFAM" id="SSF49723">
    <property type="entry name" value="Lipase/lipooxygenase domain (PLAT/LH2 domain)"/>
    <property type="match status" value="1"/>
</dbReference>
<dbReference type="VEuPathDB" id="VectorBase:LOC119180923"/>
<dbReference type="Gene3D" id="2.60.60.20">
    <property type="entry name" value="PLAT/LH2 domain"/>
    <property type="match status" value="1"/>
</dbReference>
<evidence type="ECO:0000256" key="3">
    <source>
        <dbReference type="ARBA" id="ARBA00022525"/>
    </source>
</evidence>
<dbReference type="PANTHER" id="PTHR11610">
    <property type="entry name" value="LIPASE"/>
    <property type="match status" value="1"/>
</dbReference>
<comment type="subcellular location">
    <subcellularLocation>
        <location evidence="1">Secreted</location>
    </subcellularLocation>
</comment>
<comment type="similarity">
    <text evidence="2 4">Belongs to the AB hydrolase superfamily. Lipase family.</text>
</comment>
<organism evidence="7 8">
    <name type="scientific">Rhipicephalus microplus</name>
    <name type="common">Cattle tick</name>
    <name type="synonym">Boophilus microplus</name>
    <dbReference type="NCBI Taxonomy" id="6941"/>
    <lineage>
        <taxon>Eukaryota</taxon>
        <taxon>Metazoa</taxon>
        <taxon>Ecdysozoa</taxon>
        <taxon>Arthropoda</taxon>
        <taxon>Chelicerata</taxon>
        <taxon>Arachnida</taxon>
        <taxon>Acari</taxon>
        <taxon>Parasitiformes</taxon>
        <taxon>Ixodida</taxon>
        <taxon>Ixodoidea</taxon>
        <taxon>Ixodidae</taxon>
        <taxon>Rhipicephalinae</taxon>
        <taxon>Rhipicephalus</taxon>
        <taxon>Boophilus</taxon>
    </lineage>
</organism>
<accession>A0A9J6EMB9</accession>
<protein>
    <recommendedName>
        <fullName evidence="6">Lipase domain-containing protein</fullName>
    </recommendedName>
</protein>
<sequence length="923" mass="103640">MPARVMKDTFEILMALLILTATASAVNKSSPGMPEEKCFKELGCFKLGATFFHEIYRPFNFFPEEREHIDTRFVLYSRENAKRGELLKWSSTQEEVARSATFKASRPTKVLVHGWVDTVFFGAWMRKMTTSFLMVGDCNVIIVDWQGGNSLPYTQATANTRVVGAEIALLVNKLEKAFGAKRDTFHILGHSLGAHVFAFCVVVSPVRSRTSQRHYPSRYLCSCSTRKIINDKVQRNAVMTRDKAEGLGMYQSAGHLDFYPNGGIKMPGCSATSTFMTTLTKGAVHGKSANITERECTSLAFACVSFEAFRQGRCSDCGNNGRLCAQMGIHADRWKPTDNTSVQMYLHTMNSVPFCGKPSPLRLFGAVKNEFVVKTSTYIGDLQKASFRFTSSRFYFFRSDMLLRYVEVLPMNKPVKTQNMGKTVFFVLIASIFGVPVSTSGNTNINEEETVQVKKCYKELGCFDSEGFFHALYRPVNFFPDGRSLINTMFAFYSRKNPIKEKIIKWSTPVSEYSRLPFNASRPTKVITHGWLDAVYFGQWMTKMKNALLLNGDYNVITVDWRGGNGLPYAQATANTRLVGAEIATMIQKLQKVFKANVSTFHIMGHSLGAHVAGYAGERIHGLGRITGLDPADPYFQHMPAFVRLDPTDARFVDIVHTDGGTVLDLVQGKGLGMYEPAGHLDFYPNGGSKMPGCSFGTSISSTFSKGIMQAMRSAVVCNHERAVTYYLETVSDRTCKWMAFACPSYHMYQRGQCSDCGHDGSRCARMGFYADKWKPKSNTSVRMYLTTMKAYPYCAFQYSLIIELYKDDKTVSATGYFTLTLDGEHGSTDIQINKKPLTLYPRAQHPFLVTTDKNVGRILRASFSYESSRYLFFRTNLQLWRVRVLSMNEPVNREGKKNNTLAFCYHDRAGIPPGEGAHLIPC</sequence>
<name>A0A9J6EMB9_RHIMP</name>
<dbReference type="InterPro" id="IPR000734">
    <property type="entry name" value="TAG_lipase"/>
</dbReference>